<keyword evidence="2" id="KW-1185">Reference proteome</keyword>
<accession>A0A4Y2MG03</accession>
<organism evidence="1 2">
    <name type="scientific">Araneus ventricosus</name>
    <name type="common">Orbweaver spider</name>
    <name type="synonym">Epeira ventricosa</name>
    <dbReference type="NCBI Taxonomy" id="182803"/>
    <lineage>
        <taxon>Eukaryota</taxon>
        <taxon>Metazoa</taxon>
        <taxon>Ecdysozoa</taxon>
        <taxon>Arthropoda</taxon>
        <taxon>Chelicerata</taxon>
        <taxon>Arachnida</taxon>
        <taxon>Araneae</taxon>
        <taxon>Araneomorphae</taxon>
        <taxon>Entelegynae</taxon>
        <taxon>Araneoidea</taxon>
        <taxon>Araneidae</taxon>
        <taxon>Araneus</taxon>
    </lineage>
</organism>
<dbReference type="OrthoDB" id="6442453at2759"/>
<evidence type="ECO:0000313" key="2">
    <source>
        <dbReference type="Proteomes" id="UP000499080"/>
    </source>
</evidence>
<reference evidence="1 2" key="1">
    <citation type="journal article" date="2019" name="Sci. Rep.">
        <title>Orb-weaving spider Araneus ventricosus genome elucidates the spidroin gene catalogue.</title>
        <authorList>
            <person name="Kono N."/>
            <person name="Nakamura H."/>
            <person name="Ohtoshi R."/>
            <person name="Moran D.A.P."/>
            <person name="Shinohara A."/>
            <person name="Yoshida Y."/>
            <person name="Fujiwara M."/>
            <person name="Mori M."/>
            <person name="Tomita M."/>
            <person name="Arakawa K."/>
        </authorList>
    </citation>
    <scope>NUCLEOTIDE SEQUENCE [LARGE SCALE GENOMIC DNA]</scope>
</reference>
<sequence length="124" mass="14165">MADSIEQIKSKRSRAKAALTRITKSLVRLELFGKVDVEIRIDKLEQAYSNFEFADAKQPIEMSEIEEFKEKYFETIGKLHTHSENVNMPMQMNNADIMCVNNIFKAGKSGDNRSSNSAFIKCPK</sequence>
<comment type="caution">
    <text evidence="1">The sequence shown here is derived from an EMBL/GenBank/DDBJ whole genome shotgun (WGS) entry which is preliminary data.</text>
</comment>
<name>A0A4Y2MG03_ARAVE</name>
<evidence type="ECO:0000313" key="1">
    <source>
        <dbReference type="EMBL" id="GBN26071.1"/>
    </source>
</evidence>
<dbReference type="Proteomes" id="UP000499080">
    <property type="component" value="Unassembled WGS sequence"/>
</dbReference>
<gene>
    <name evidence="1" type="ORF">AVEN_100459_1</name>
</gene>
<dbReference type="AlphaFoldDB" id="A0A4Y2MG03"/>
<protein>
    <submittedName>
        <fullName evidence="1">Uncharacterized protein</fullName>
    </submittedName>
</protein>
<proteinExistence type="predicted"/>
<dbReference type="EMBL" id="BGPR01007333">
    <property type="protein sequence ID" value="GBN26071.1"/>
    <property type="molecule type" value="Genomic_DNA"/>
</dbReference>